<evidence type="ECO:0000256" key="1">
    <source>
        <dbReference type="ARBA" id="ARBA00004651"/>
    </source>
</evidence>
<evidence type="ECO:0000259" key="10">
    <source>
        <dbReference type="PROSITE" id="PS50928"/>
    </source>
</evidence>
<evidence type="ECO:0000256" key="6">
    <source>
        <dbReference type="ARBA" id="ARBA00022970"/>
    </source>
</evidence>
<evidence type="ECO:0000256" key="7">
    <source>
        <dbReference type="ARBA" id="ARBA00022989"/>
    </source>
</evidence>
<keyword evidence="3 9" id="KW-0813">Transport</keyword>
<feature type="domain" description="ABC transmembrane type-1" evidence="10">
    <location>
        <begin position="29"/>
        <end position="223"/>
    </location>
</feature>
<dbReference type="GO" id="GO:0006865">
    <property type="term" value="P:amino acid transport"/>
    <property type="evidence" value="ECO:0007669"/>
    <property type="project" value="UniProtKB-KW"/>
</dbReference>
<dbReference type="RefSeq" id="WP_112331523.1">
    <property type="nucleotide sequence ID" value="NZ_JADPHD010000001.1"/>
</dbReference>
<feature type="transmembrane region" description="Helical" evidence="9">
    <location>
        <begin position="65"/>
        <end position="95"/>
    </location>
</feature>
<accession>A0A328UFE7</accession>
<dbReference type="PANTHER" id="PTHR30614:SF20">
    <property type="entry name" value="GLUTAMINE TRANSPORT SYSTEM PERMEASE PROTEIN GLNP"/>
    <property type="match status" value="1"/>
</dbReference>
<evidence type="ECO:0000256" key="4">
    <source>
        <dbReference type="ARBA" id="ARBA00022475"/>
    </source>
</evidence>
<sequence length="236" mass="25778">MLEFFEGFGNEFFTNFIKYDRWKTILSGLGNTVLITLAAILIGLAIGTIIALIKVSYTNSAKPNILLKILNAVATLYLTIIRGTPVLVQLLILYYSILSSGTSSLTAAMIGFGINSGAYVAEVIRGGIQSVDRGQMEAGRSLGLPYRTTMIKIIFPQALKNILPPIGNEFIALLKETSVAGYIGVAELVKSGDSIRNTTYSSYPLYAEAVIYLVIVIILTFLLGVLERRLRKSDKR</sequence>
<dbReference type="Proteomes" id="UP000249377">
    <property type="component" value="Unassembled WGS sequence"/>
</dbReference>
<dbReference type="InterPro" id="IPR035906">
    <property type="entry name" value="MetI-like_sf"/>
</dbReference>
<dbReference type="EMBL" id="QLYR01000001">
    <property type="protein sequence ID" value="RAQ30326.1"/>
    <property type="molecule type" value="Genomic_DNA"/>
</dbReference>
<dbReference type="Gene3D" id="1.10.3720.10">
    <property type="entry name" value="MetI-like"/>
    <property type="match status" value="1"/>
</dbReference>
<comment type="similarity">
    <text evidence="2">Belongs to the binding-protein-dependent transport system permease family. HisMQ subfamily.</text>
</comment>
<evidence type="ECO:0000256" key="2">
    <source>
        <dbReference type="ARBA" id="ARBA00010072"/>
    </source>
</evidence>
<evidence type="ECO:0000256" key="9">
    <source>
        <dbReference type="RuleBase" id="RU363032"/>
    </source>
</evidence>
<comment type="subcellular location">
    <subcellularLocation>
        <location evidence="1 9">Cell membrane</location>
        <topology evidence="1 9">Multi-pass membrane protein</topology>
    </subcellularLocation>
</comment>
<keyword evidence="5 9" id="KW-0812">Transmembrane</keyword>
<protein>
    <submittedName>
        <fullName evidence="11">Amino acid ABC transporter permease</fullName>
    </submittedName>
</protein>
<gene>
    <name evidence="11" type="ORF">DPQ25_02130</name>
</gene>
<evidence type="ECO:0000313" key="11">
    <source>
        <dbReference type="EMBL" id="RAQ30326.1"/>
    </source>
</evidence>
<dbReference type="GO" id="GO:0022857">
    <property type="term" value="F:transmembrane transporter activity"/>
    <property type="evidence" value="ECO:0007669"/>
    <property type="project" value="InterPro"/>
</dbReference>
<dbReference type="InterPro" id="IPR000515">
    <property type="entry name" value="MetI-like"/>
</dbReference>
<evidence type="ECO:0000256" key="8">
    <source>
        <dbReference type="ARBA" id="ARBA00023136"/>
    </source>
</evidence>
<dbReference type="CDD" id="cd06261">
    <property type="entry name" value="TM_PBP2"/>
    <property type="match status" value="1"/>
</dbReference>
<dbReference type="SUPFAM" id="SSF161098">
    <property type="entry name" value="MetI-like"/>
    <property type="match status" value="1"/>
</dbReference>
<keyword evidence="8 9" id="KW-0472">Membrane</keyword>
<dbReference type="NCBIfam" id="TIGR01726">
    <property type="entry name" value="HEQRo_perm_3TM"/>
    <property type="match status" value="1"/>
</dbReference>
<comment type="caution">
    <text evidence="11">The sequence shown here is derived from an EMBL/GenBank/DDBJ whole genome shotgun (WGS) entry which is preliminary data.</text>
</comment>
<evidence type="ECO:0000256" key="3">
    <source>
        <dbReference type="ARBA" id="ARBA00022448"/>
    </source>
</evidence>
<reference evidence="11 12" key="1">
    <citation type="submission" date="2018-06" db="EMBL/GenBank/DDBJ databases">
        <title>Noncontiguous genome sequence of Ruminococcaceae bacterium ASD2818.</title>
        <authorList>
            <person name="Chaplin A.V."/>
            <person name="Sokolova S.R."/>
            <person name="Kochetkova T.O."/>
            <person name="Goltsov A.Y."/>
            <person name="Trofimov D.Y."/>
            <person name="Efimov B.A."/>
        </authorList>
    </citation>
    <scope>NUCLEOTIDE SEQUENCE [LARGE SCALE GENOMIC DNA]</scope>
    <source>
        <strain evidence="11 12">ASD2818</strain>
    </source>
</reference>
<dbReference type="GO" id="GO:0043190">
    <property type="term" value="C:ATP-binding cassette (ABC) transporter complex"/>
    <property type="evidence" value="ECO:0007669"/>
    <property type="project" value="InterPro"/>
</dbReference>
<keyword evidence="7 9" id="KW-1133">Transmembrane helix</keyword>
<name>A0A328UFE7_9FIRM</name>
<dbReference type="PROSITE" id="PS50928">
    <property type="entry name" value="ABC_TM1"/>
    <property type="match status" value="1"/>
</dbReference>
<dbReference type="FunFam" id="1.10.3720.10:FF:000033">
    <property type="entry name" value="Polar amino acid ABC transporter permease"/>
    <property type="match status" value="1"/>
</dbReference>
<dbReference type="Pfam" id="PF00528">
    <property type="entry name" value="BPD_transp_1"/>
    <property type="match status" value="1"/>
</dbReference>
<keyword evidence="12" id="KW-1185">Reference proteome</keyword>
<evidence type="ECO:0000256" key="5">
    <source>
        <dbReference type="ARBA" id="ARBA00022692"/>
    </source>
</evidence>
<dbReference type="AlphaFoldDB" id="A0A328UFE7"/>
<proteinExistence type="inferred from homology"/>
<keyword evidence="4" id="KW-1003">Cell membrane</keyword>
<organism evidence="11 12">
    <name type="scientific">Hydrogeniiclostridium mannosilyticum</name>
    <dbReference type="NCBI Taxonomy" id="2764322"/>
    <lineage>
        <taxon>Bacteria</taxon>
        <taxon>Bacillati</taxon>
        <taxon>Bacillota</taxon>
        <taxon>Clostridia</taxon>
        <taxon>Eubacteriales</taxon>
        <taxon>Acutalibacteraceae</taxon>
        <taxon>Hydrogeniiclostridium</taxon>
    </lineage>
</organism>
<dbReference type="PANTHER" id="PTHR30614">
    <property type="entry name" value="MEMBRANE COMPONENT OF AMINO ACID ABC TRANSPORTER"/>
    <property type="match status" value="1"/>
</dbReference>
<dbReference type="InterPro" id="IPR010065">
    <property type="entry name" value="AA_ABC_transptr_permease_3TM"/>
</dbReference>
<feature type="transmembrane region" description="Helical" evidence="9">
    <location>
        <begin position="33"/>
        <end position="53"/>
    </location>
</feature>
<feature type="transmembrane region" description="Helical" evidence="9">
    <location>
        <begin position="209"/>
        <end position="226"/>
    </location>
</feature>
<evidence type="ECO:0000313" key="12">
    <source>
        <dbReference type="Proteomes" id="UP000249377"/>
    </source>
</evidence>
<keyword evidence="6" id="KW-0029">Amino-acid transport</keyword>
<dbReference type="InterPro" id="IPR043429">
    <property type="entry name" value="ArtM/GltK/GlnP/TcyL/YhdX-like"/>
</dbReference>